<dbReference type="AlphaFoldDB" id="A0A1I3TFM9"/>
<evidence type="ECO:0000256" key="2">
    <source>
        <dbReference type="SAM" id="SignalP"/>
    </source>
</evidence>
<proteinExistence type="predicted"/>
<name>A0A1I3TFM9_9BACT</name>
<evidence type="ECO:0000313" key="4">
    <source>
        <dbReference type="Proteomes" id="UP000198635"/>
    </source>
</evidence>
<evidence type="ECO:0000256" key="1">
    <source>
        <dbReference type="SAM" id="MobiDB-lite"/>
    </source>
</evidence>
<sequence>MKHVCFSLLFLLLCSTADAEGVWRVKGHAFSNVHAWQKGTDVRVSGRVSGGPARAPFQAVVHVQNDEGKTHRVTIRKKTFSGQGETFEGGFRAPKRSRWWQIIQIEVVGADPAEIERQAAQSRTTPRVAAPYSPAPADMPKSGPPQCFPLEMKTSGEVSSVLFSSMRPVCVTVRNRTSGRLVLMKNVSPHDLENTSLPSGEYSVKIVGDGFVSQKDVSISGQSQVIDLN</sequence>
<reference evidence="4" key="1">
    <citation type="submission" date="2016-10" db="EMBL/GenBank/DDBJ databases">
        <authorList>
            <person name="Varghese N."/>
            <person name="Submissions S."/>
        </authorList>
    </citation>
    <scope>NUCLEOTIDE SEQUENCE [LARGE SCALE GENOMIC DNA]</scope>
    <source>
        <strain evidence="4">DSM 5918</strain>
    </source>
</reference>
<protein>
    <recommendedName>
        <fullName evidence="5">PEGA domain-containing protein</fullName>
    </recommendedName>
</protein>
<organism evidence="3 4">
    <name type="scientific">Desulfomicrobium apsheronum</name>
    <dbReference type="NCBI Taxonomy" id="52560"/>
    <lineage>
        <taxon>Bacteria</taxon>
        <taxon>Pseudomonadati</taxon>
        <taxon>Thermodesulfobacteriota</taxon>
        <taxon>Desulfovibrionia</taxon>
        <taxon>Desulfovibrionales</taxon>
        <taxon>Desulfomicrobiaceae</taxon>
        <taxon>Desulfomicrobium</taxon>
    </lineage>
</organism>
<evidence type="ECO:0008006" key="5">
    <source>
        <dbReference type="Google" id="ProtNLM"/>
    </source>
</evidence>
<accession>A0A1I3TFM9</accession>
<keyword evidence="4" id="KW-1185">Reference proteome</keyword>
<dbReference type="Proteomes" id="UP000198635">
    <property type="component" value="Unassembled WGS sequence"/>
</dbReference>
<evidence type="ECO:0000313" key="3">
    <source>
        <dbReference type="EMBL" id="SFJ68466.1"/>
    </source>
</evidence>
<feature type="region of interest" description="Disordered" evidence="1">
    <location>
        <begin position="120"/>
        <end position="140"/>
    </location>
</feature>
<feature type="signal peptide" evidence="2">
    <location>
        <begin position="1"/>
        <end position="19"/>
    </location>
</feature>
<gene>
    <name evidence="3" type="ORF">SAMN04488082_105172</name>
</gene>
<dbReference type="OrthoDB" id="5470702at2"/>
<keyword evidence="2" id="KW-0732">Signal</keyword>
<dbReference type="EMBL" id="FORX01000005">
    <property type="protein sequence ID" value="SFJ68466.1"/>
    <property type="molecule type" value="Genomic_DNA"/>
</dbReference>
<dbReference type="RefSeq" id="WP_092373679.1">
    <property type="nucleotide sequence ID" value="NZ_FORX01000005.1"/>
</dbReference>
<feature type="chain" id="PRO_5011447363" description="PEGA domain-containing protein" evidence="2">
    <location>
        <begin position="20"/>
        <end position="229"/>
    </location>
</feature>